<evidence type="ECO:0000313" key="2">
    <source>
        <dbReference type="Proteomes" id="UP000246410"/>
    </source>
</evidence>
<evidence type="ECO:0000313" key="1">
    <source>
        <dbReference type="EMBL" id="PWV75015.1"/>
    </source>
</evidence>
<gene>
    <name evidence="1" type="ORF">DFR69_10581</name>
</gene>
<organism evidence="1 2">
    <name type="scientific">Nocardia neocaledoniensis</name>
    <dbReference type="NCBI Taxonomy" id="236511"/>
    <lineage>
        <taxon>Bacteria</taxon>
        <taxon>Bacillati</taxon>
        <taxon>Actinomycetota</taxon>
        <taxon>Actinomycetes</taxon>
        <taxon>Mycobacteriales</taxon>
        <taxon>Nocardiaceae</taxon>
        <taxon>Nocardia</taxon>
    </lineage>
</organism>
<proteinExistence type="predicted"/>
<name>A0A317NIT0_9NOCA</name>
<sequence>MSDPLSLRLGSYFHSGLRRWPGSELILTTDGGLFHVDVVAPTPADITDFDTAAMEFAWTEARHHGVLCYRFGERPWQHYAFNPHRDTPPGVVAGLPEIGPGETLSVTLGLAEVDRTPVLAVRTAEWPEHFVGAVRATLARLAAQSVDSALLVGECDDLHLFVGSERIAQRAGVRCRCG</sequence>
<dbReference type="AlphaFoldDB" id="A0A317NIT0"/>
<comment type="caution">
    <text evidence="1">The sequence shown here is derived from an EMBL/GenBank/DDBJ whole genome shotgun (WGS) entry which is preliminary data.</text>
</comment>
<dbReference type="Proteomes" id="UP000246410">
    <property type="component" value="Unassembled WGS sequence"/>
</dbReference>
<accession>A0A317NIT0</accession>
<protein>
    <submittedName>
        <fullName evidence="1">Uncharacterized protein</fullName>
    </submittedName>
</protein>
<keyword evidence="2" id="KW-1185">Reference proteome</keyword>
<dbReference type="EMBL" id="QGTL01000005">
    <property type="protein sequence ID" value="PWV75015.1"/>
    <property type="molecule type" value="Genomic_DNA"/>
</dbReference>
<reference evidence="1 2" key="1">
    <citation type="submission" date="2018-05" db="EMBL/GenBank/DDBJ databases">
        <title>Genomic Encyclopedia of Type Strains, Phase IV (KMG-IV): sequencing the most valuable type-strain genomes for metagenomic binning, comparative biology and taxonomic classification.</title>
        <authorList>
            <person name="Goeker M."/>
        </authorList>
    </citation>
    <scope>NUCLEOTIDE SEQUENCE [LARGE SCALE GENOMIC DNA]</scope>
    <source>
        <strain evidence="1 2">DSM 44717</strain>
    </source>
</reference>